<protein>
    <submittedName>
        <fullName evidence="1">Uncharacterized protein</fullName>
    </submittedName>
</protein>
<dbReference type="EMBL" id="MU001693">
    <property type="protein sequence ID" value="KAF2454033.1"/>
    <property type="molecule type" value="Genomic_DNA"/>
</dbReference>
<sequence length="105" mass="12045">MRGRCRLSSWVSLLTSASNRVCVGDTNRPLQRFAHVKGSDRLGWSDPGTDRILHPPAQRTDCGREKSRGLRLLRRERWCHVLGEGMEIGWACRYSSFRAMETRGE</sequence>
<keyword evidence="2" id="KW-1185">Reference proteome</keyword>
<evidence type="ECO:0000313" key="2">
    <source>
        <dbReference type="Proteomes" id="UP000799766"/>
    </source>
</evidence>
<proteinExistence type="predicted"/>
<name>A0A6A6NRW9_9PEZI</name>
<gene>
    <name evidence="1" type="ORF">BDY21DRAFT_353869</name>
</gene>
<dbReference type="AlphaFoldDB" id="A0A6A6NRW9"/>
<organism evidence="1 2">
    <name type="scientific">Lineolata rhizophorae</name>
    <dbReference type="NCBI Taxonomy" id="578093"/>
    <lineage>
        <taxon>Eukaryota</taxon>
        <taxon>Fungi</taxon>
        <taxon>Dikarya</taxon>
        <taxon>Ascomycota</taxon>
        <taxon>Pezizomycotina</taxon>
        <taxon>Dothideomycetes</taxon>
        <taxon>Dothideomycetes incertae sedis</taxon>
        <taxon>Lineolatales</taxon>
        <taxon>Lineolataceae</taxon>
        <taxon>Lineolata</taxon>
    </lineage>
</organism>
<accession>A0A6A6NRW9</accession>
<evidence type="ECO:0000313" key="1">
    <source>
        <dbReference type="EMBL" id="KAF2454033.1"/>
    </source>
</evidence>
<dbReference type="Proteomes" id="UP000799766">
    <property type="component" value="Unassembled WGS sequence"/>
</dbReference>
<reference evidence="1" key="1">
    <citation type="journal article" date="2020" name="Stud. Mycol.">
        <title>101 Dothideomycetes genomes: a test case for predicting lifestyles and emergence of pathogens.</title>
        <authorList>
            <person name="Haridas S."/>
            <person name="Albert R."/>
            <person name="Binder M."/>
            <person name="Bloem J."/>
            <person name="Labutti K."/>
            <person name="Salamov A."/>
            <person name="Andreopoulos B."/>
            <person name="Baker S."/>
            <person name="Barry K."/>
            <person name="Bills G."/>
            <person name="Bluhm B."/>
            <person name="Cannon C."/>
            <person name="Castanera R."/>
            <person name="Culley D."/>
            <person name="Daum C."/>
            <person name="Ezra D."/>
            <person name="Gonzalez J."/>
            <person name="Henrissat B."/>
            <person name="Kuo A."/>
            <person name="Liang C."/>
            <person name="Lipzen A."/>
            <person name="Lutzoni F."/>
            <person name="Magnuson J."/>
            <person name="Mondo S."/>
            <person name="Nolan M."/>
            <person name="Ohm R."/>
            <person name="Pangilinan J."/>
            <person name="Park H.-J."/>
            <person name="Ramirez L."/>
            <person name="Alfaro M."/>
            <person name="Sun H."/>
            <person name="Tritt A."/>
            <person name="Yoshinaga Y."/>
            <person name="Zwiers L.-H."/>
            <person name="Turgeon B."/>
            <person name="Goodwin S."/>
            <person name="Spatafora J."/>
            <person name="Crous P."/>
            <person name="Grigoriev I."/>
        </authorList>
    </citation>
    <scope>NUCLEOTIDE SEQUENCE</scope>
    <source>
        <strain evidence="1">ATCC 16933</strain>
    </source>
</reference>